<organism evidence="5">
    <name type="scientific">Xenopsylla cheopis</name>
    <name type="common">Oriental rat flea</name>
    <name type="synonym">Pulex cheopis</name>
    <dbReference type="NCBI Taxonomy" id="163159"/>
    <lineage>
        <taxon>Eukaryota</taxon>
        <taxon>Metazoa</taxon>
        <taxon>Ecdysozoa</taxon>
        <taxon>Arthropoda</taxon>
        <taxon>Hexapoda</taxon>
        <taxon>Insecta</taxon>
        <taxon>Pterygota</taxon>
        <taxon>Neoptera</taxon>
        <taxon>Endopterygota</taxon>
        <taxon>Siphonaptera</taxon>
        <taxon>Pulicidae</taxon>
        <taxon>Xenopsyllinae</taxon>
        <taxon>Xenopsylla</taxon>
    </lineage>
</organism>
<proteinExistence type="predicted"/>
<dbReference type="Pfam" id="PF00400">
    <property type="entry name" value="WD40"/>
    <property type="match status" value="2"/>
</dbReference>
<dbReference type="EMBL" id="GIIL01001828">
    <property type="protein sequence ID" value="NOV45554.1"/>
    <property type="molecule type" value="Transcribed_RNA"/>
</dbReference>
<comment type="subcellular location">
    <subcellularLocation>
        <location evidence="1">Nucleus</location>
    </subcellularLocation>
</comment>
<evidence type="ECO:0000256" key="1">
    <source>
        <dbReference type="ARBA" id="ARBA00004123"/>
    </source>
</evidence>
<dbReference type="PROSITE" id="PS00678">
    <property type="entry name" value="WD_REPEATS_1"/>
    <property type="match status" value="1"/>
</dbReference>
<protein>
    <submittedName>
        <fullName evidence="5">Putative nucleoporin</fullName>
    </submittedName>
</protein>
<accession>A0A6M2DI40</accession>
<sequence>MQSGSNVIGTFVSQKISKIRWIEEQYVEGNSFLTGSWENAENSIKLWTHKFSEDGTDTSPQEKAEILFPGDVTELLLLRNNSENFVASSSTGEVRQYRISRRPDLPPKIIEVLSWKSLHKWKFEPASCTAIDVYDGDIVSVGEDGRINLLTANQKDVICSIKDADSCTITCVCFLKHNEILTGNLRGQMRSWDVRCPQKDSNIESKFMKNGDQTGTTCITHHPTQRHIVLAGHEDGAIAIWDLRLASYPVSILTAHQYTINELKFHPDRPNKLLSCSYGGELWHWDAERLGGGDGLGWVNSESSKQKLQVSVLISGLHKPINTIDINREKVVCGCDNEAVYLMNNVFA</sequence>
<dbReference type="InterPro" id="IPR001680">
    <property type="entry name" value="WD40_rpt"/>
</dbReference>
<reference evidence="5" key="1">
    <citation type="submission" date="2020-03" db="EMBL/GenBank/DDBJ databases">
        <title>Transcriptomic Profiling of the Digestive Tract of the Rat Flea, Xenopsylla cheopis, Following Blood Feeding and Infection with Yersinia pestis.</title>
        <authorList>
            <person name="Bland D.M."/>
            <person name="Martens C.A."/>
            <person name="Virtaneva K."/>
            <person name="Kanakabandi K."/>
            <person name="Long D."/>
            <person name="Rosenke R."/>
            <person name="Saturday G.A."/>
            <person name="Hoyt F.H."/>
            <person name="Bruno D.P."/>
            <person name="Ribeiro J.M.C."/>
            <person name="Hinnebusch J."/>
        </authorList>
    </citation>
    <scope>NUCLEOTIDE SEQUENCE</scope>
</reference>
<dbReference type="GO" id="GO:0031080">
    <property type="term" value="C:nuclear pore outer ring"/>
    <property type="evidence" value="ECO:0007669"/>
    <property type="project" value="TreeGrafter"/>
</dbReference>
<dbReference type="AlphaFoldDB" id="A0A6M2DI40"/>
<evidence type="ECO:0000256" key="2">
    <source>
        <dbReference type="ARBA" id="ARBA00022574"/>
    </source>
</evidence>
<dbReference type="SMART" id="SM00320">
    <property type="entry name" value="WD40"/>
    <property type="match status" value="5"/>
</dbReference>
<dbReference type="Gene3D" id="2.130.10.10">
    <property type="entry name" value="YVTN repeat-like/Quinoprotein amine dehydrogenase"/>
    <property type="match status" value="1"/>
</dbReference>
<dbReference type="InterPro" id="IPR015943">
    <property type="entry name" value="WD40/YVTN_repeat-like_dom_sf"/>
</dbReference>
<name>A0A6M2DI40_XENCH</name>
<evidence type="ECO:0000256" key="3">
    <source>
        <dbReference type="ARBA" id="ARBA00022737"/>
    </source>
</evidence>
<evidence type="ECO:0000313" key="5">
    <source>
        <dbReference type="EMBL" id="NOV45554.1"/>
    </source>
</evidence>
<dbReference type="PANTHER" id="PTHR22652">
    <property type="entry name" value="NUCLEOPORIN NUP43"/>
    <property type="match status" value="1"/>
</dbReference>
<keyword evidence="2" id="KW-0853">WD repeat</keyword>
<keyword evidence="4" id="KW-0539">Nucleus</keyword>
<keyword evidence="3" id="KW-0677">Repeat</keyword>
<dbReference type="SUPFAM" id="SSF50978">
    <property type="entry name" value="WD40 repeat-like"/>
    <property type="match status" value="1"/>
</dbReference>
<dbReference type="PANTHER" id="PTHR22652:SF0">
    <property type="entry name" value="NUCLEOPORIN NUP43"/>
    <property type="match status" value="1"/>
</dbReference>
<evidence type="ECO:0000256" key="4">
    <source>
        <dbReference type="ARBA" id="ARBA00023242"/>
    </source>
</evidence>
<dbReference type="InterPro" id="IPR036322">
    <property type="entry name" value="WD40_repeat_dom_sf"/>
</dbReference>
<dbReference type="InterPro" id="IPR019775">
    <property type="entry name" value="WD40_repeat_CS"/>
</dbReference>